<gene>
    <name evidence="1" type="ORF">CO007_00660</name>
</gene>
<accession>A0A2M8GNR1</accession>
<dbReference type="AlphaFoldDB" id="A0A2M8GNR1"/>
<sequence>MINKIKWFKLIERKAETLIVYQIAAGRRYYDEMLEIKFKPRNIKHENWWYYLDANEMKQEYIALKQTYEKEPKFFEKLLKKIHKQGKKLVKLADQIIKKVKTADKNKLRVVFEKYNTALEKFAPVTWVTFTIEKILSDEIKKRLEEIYPNLSEEDFNNYFLILTTLQKKSATRLEYETMLKIAVEYRRHSLTSEISRKIKKVYDKFYWLGAVKVGWTYLAEPYNLKYYINCVKELSKGNPFKELKEMNKKTANSRKDYKAFIGRSERNKDLINIGRILQEYIFLRTARGEYIVRAMISAK</sequence>
<name>A0A2M8GNR1_9BACT</name>
<evidence type="ECO:0000313" key="1">
    <source>
        <dbReference type="EMBL" id="PJC82197.1"/>
    </source>
</evidence>
<dbReference type="EMBL" id="PFQK01000018">
    <property type="protein sequence ID" value="PJC82197.1"/>
    <property type="molecule type" value="Genomic_DNA"/>
</dbReference>
<dbReference type="Proteomes" id="UP000229370">
    <property type="component" value="Unassembled WGS sequence"/>
</dbReference>
<organism evidence="1 2">
    <name type="scientific">Candidatus Roizmanbacteria bacterium CG_4_8_14_3_um_filter_36_10</name>
    <dbReference type="NCBI Taxonomy" id="1974834"/>
    <lineage>
        <taxon>Bacteria</taxon>
        <taxon>Candidatus Roizmaniibacteriota</taxon>
    </lineage>
</organism>
<reference evidence="2" key="1">
    <citation type="submission" date="2017-09" db="EMBL/GenBank/DDBJ databases">
        <title>Depth-based differentiation of microbial function through sediment-hosted aquifers and enrichment of novel symbionts in the deep terrestrial subsurface.</title>
        <authorList>
            <person name="Probst A.J."/>
            <person name="Ladd B."/>
            <person name="Jarett J.K."/>
            <person name="Geller-Mcgrath D.E."/>
            <person name="Sieber C.M.K."/>
            <person name="Emerson J.B."/>
            <person name="Anantharaman K."/>
            <person name="Thomas B.C."/>
            <person name="Malmstrom R."/>
            <person name="Stieglmeier M."/>
            <person name="Klingl A."/>
            <person name="Woyke T."/>
            <person name="Ryan C.M."/>
            <person name="Banfield J.F."/>
        </authorList>
    </citation>
    <scope>NUCLEOTIDE SEQUENCE [LARGE SCALE GENOMIC DNA]</scope>
</reference>
<evidence type="ECO:0000313" key="2">
    <source>
        <dbReference type="Proteomes" id="UP000229370"/>
    </source>
</evidence>
<protein>
    <submittedName>
        <fullName evidence="1">Uncharacterized protein</fullName>
    </submittedName>
</protein>
<feature type="non-terminal residue" evidence="1">
    <location>
        <position position="300"/>
    </location>
</feature>
<proteinExistence type="predicted"/>
<comment type="caution">
    <text evidence="1">The sequence shown here is derived from an EMBL/GenBank/DDBJ whole genome shotgun (WGS) entry which is preliminary data.</text>
</comment>